<name>A0A1V9ZLJ8_ACHHY</name>
<evidence type="ECO:0000313" key="3">
    <source>
        <dbReference type="EMBL" id="OQR98869.1"/>
    </source>
</evidence>
<keyword evidence="2" id="KW-0472">Membrane</keyword>
<gene>
    <name evidence="3" type="ORF">ACHHYP_07757</name>
</gene>
<keyword evidence="2" id="KW-1133">Transmembrane helix</keyword>
<evidence type="ECO:0000256" key="1">
    <source>
        <dbReference type="SAM" id="MobiDB-lite"/>
    </source>
</evidence>
<proteinExistence type="predicted"/>
<dbReference type="AlphaFoldDB" id="A0A1V9ZLJ8"/>
<evidence type="ECO:0000256" key="2">
    <source>
        <dbReference type="SAM" id="Phobius"/>
    </source>
</evidence>
<comment type="caution">
    <text evidence="3">The sequence shown here is derived from an EMBL/GenBank/DDBJ whole genome shotgun (WGS) entry which is preliminary data.</text>
</comment>
<reference evidence="3 4" key="1">
    <citation type="journal article" date="2014" name="Genome Biol. Evol.">
        <title>The secreted proteins of Achlya hypogyna and Thraustotheca clavata identify the ancestral oomycete secretome and reveal gene acquisitions by horizontal gene transfer.</title>
        <authorList>
            <person name="Misner I."/>
            <person name="Blouin N."/>
            <person name="Leonard G."/>
            <person name="Richards T.A."/>
            <person name="Lane C.E."/>
        </authorList>
    </citation>
    <scope>NUCLEOTIDE SEQUENCE [LARGE SCALE GENOMIC DNA]</scope>
    <source>
        <strain evidence="3 4">ATCC 48635</strain>
    </source>
</reference>
<protein>
    <submittedName>
        <fullName evidence="3">Uncharacterized protein</fullName>
    </submittedName>
</protein>
<dbReference type="OrthoDB" id="79359at2759"/>
<evidence type="ECO:0000313" key="4">
    <source>
        <dbReference type="Proteomes" id="UP000243579"/>
    </source>
</evidence>
<feature type="transmembrane region" description="Helical" evidence="2">
    <location>
        <begin position="12"/>
        <end position="34"/>
    </location>
</feature>
<organism evidence="3 4">
    <name type="scientific">Achlya hypogyna</name>
    <name type="common">Oomycete</name>
    <name type="synonym">Protoachlya hypogyna</name>
    <dbReference type="NCBI Taxonomy" id="1202772"/>
    <lineage>
        <taxon>Eukaryota</taxon>
        <taxon>Sar</taxon>
        <taxon>Stramenopiles</taxon>
        <taxon>Oomycota</taxon>
        <taxon>Saprolegniomycetes</taxon>
        <taxon>Saprolegniales</taxon>
        <taxon>Achlyaceae</taxon>
        <taxon>Achlya</taxon>
    </lineage>
</organism>
<keyword evidence="4" id="KW-1185">Reference proteome</keyword>
<dbReference type="Gene3D" id="6.10.250.1780">
    <property type="match status" value="1"/>
</dbReference>
<accession>A0A1V9ZLJ8</accession>
<dbReference type="EMBL" id="JNBR01000078">
    <property type="protein sequence ID" value="OQR98869.1"/>
    <property type="molecule type" value="Genomic_DNA"/>
</dbReference>
<sequence>MRRILAESSSSSLVVILIALLGAVLLGLVGYVLLRRYRLEQKRHAMQNLMDEAVLQASQQQNGSGLQEALVAHIASANPTTIEHVVVGSSESDDFVIMGAGKPLRPGGPYSSRKAPPGTTLLKTSSTASSMASQHHSILEEPGTSLAMASSVASDDTIIIMQSMRGGSGDSFDLSTLKSKPRHV</sequence>
<dbReference type="Proteomes" id="UP000243579">
    <property type="component" value="Unassembled WGS sequence"/>
</dbReference>
<feature type="region of interest" description="Disordered" evidence="1">
    <location>
        <begin position="106"/>
        <end position="133"/>
    </location>
</feature>
<feature type="compositionally biased region" description="Low complexity" evidence="1">
    <location>
        <begin position="124"/>
        <end position="133"/>
    </location>
</feature>
<keyword evidence="2" id="KW-0812">Transmembrane</keyword>